<protein>
    <recommendedName>
        <fullName evidence="1">XPG-I domain-containing protein</fullName>
    </recommendedName>
</protein>
<dbReference type="HOGENOM" id="CLU_1337982_0_0_1"/>
<accession>A0A0C3P4L5</accession>
<keyword evidence="3" id="KW-1185">Reference proteome</keyword>
<feature type="domain" description="XPG-I" evidence="1">
    <location>
        <begin position="9"/>
        <end position="74"/>
    </location>
</feature>
<dbReference type="SUPFAM" id="SSF88723">
    <property type="entry name" value="PIN domain-like"/>
    <property type="match status" value="1"/>
</dbReference>
<sequence length="205" mass="22067">MSLGANKAHKALGEAEAELACLQSCTLIDVVVMLYNDVLLFGATCIIRSGIPPSGKYKDMQLYSSDALQNCTSLKWGDLLLVTLMSSVDSESQLMGARASAAMHALLQLPGNVNSEWLQHGLWVLSHSDKSYKLSVPSLPLETPVDKDPLPAYKIEMPAVMLEYSRPDLVESMVNLACETGVIDLVGGADALHFEAGVIGLMDKD</sequence>
<dbReference type="InterPro" id="IPR006086">
    <property type="entry name" value="XPG-I_dom"/>
</dbReference>
<dbReference type="AlphaFoldDB" id="A0A0C3P4L5"/>
<dbReference type="OrthoDB" id="2678758at2759"/>
<organism evidence="2 3">
    <name type="scientific">Pisolithus tinctorius Marx 270</name>
    <dbReference type="NCBI Taxonomy" id="870435"/>
    <lineage>
        <taxon>Eukaryota</taxon>
        <taxon>Fungi</taxon>
        <taxon>Dikarya</taxon>
        <taxon>Basidiomycota</taxon>
        <taxon>Agaricomycotina</taxon>
        <taxon>Agaricomycetes</taxon>
        <taxon>Agaricomycetidae</taxon>
        <taxon>Boletales</taxon>
        <taxon>Sclerodermatineae</taxon>
        <taxon>Pisolithaceae</taxon>
        <taxon>Pisolithus</taxon>
    </lineage>
</organism>
<evidence type="ECO:0000259" key="1">
    <source>
        <dbReference type="Pfam" id="PF00867"/>
    </source>
</evidence>
<name>A0A0C3P4L5_PISTI</name>
<dbReference type="Proteomes" id="UP000054217">
    <property type="component" value="Unassembled WGS sequence"/>
</dbReference>
<dbReference type="InParanoid" id="A0A0C3P4L5"/>
<gene>
    <name evidence="2" type="ORF">M404DRAFT_28120</name>
</gene>
<dbReference type="Pfam" id="PF00867">
    <property type="entry name" value="XPG_I"/>
    <property type="match status" value="1"/>
</dbReference>
<evidence type="ECO:0000313" key="3">
    <source>
        <dbReference type="Proteomes" id="UP000054217"/>
    </source>
</evidence>
<dbReference type="STRING" id="870435.A0A0C3P4L5"/>
<dbReference type="InterPro" id="IPR029060">
    <property type="entry name" value="PIN-like_dom_sf"/>
</dbReference>
<dbReference type="GO" id="GO:0004518">
    <property type="term" value="F:nuclease activity"/>
    <property type="evidence" value="ECO:0007669"/>
    <property type="project" value="InterPro"/>
</dbReference>
<dbReference type="EMBL" id="KN831983">
    <property type="protein sequence ID" value="KIO02214.1"/>
    <property type="molecule type" value="Genomic_DNA"/>
</dbReference>
<reference evidence="2 3" key="1">
    <citation type="submission" date="2014-04" db="EMBL/GenBank/DDBJ databases">
        <authorList>
            <consortium name="DOE Joint Genome Institute"/>
            <person name="Kuo A."/>
            <person name="Kohler A."/>
            <person name="Costa M.D."/>
            <person name="Nagy L.G."/>
            <person name="Floudas D."/>
            <person name="Copeland A."/>
            <person name="Barry K.W."/>
            <person name="Cichocki N."/>
            <person name="Veneault-Fourrey C."/>
            <person name="LaButti K."/>
            <person name="Lindquist E.A."/>
            <person name="Lipzen A."/>
            <person name="Lundell T."/>
            <person name="Morin E."/>
            <person name="Murat C."/>
            <person name="Sun H."/>
            <person name="Tunlid A."/>
            <person name="Henrissat B."/>
            <person name="Grigoriev I.V."/>
            <person name="Hibbett D.S."/>
            <person name="Martin F."/>
            <person name="Nordberg H.P."/>
            <person name="Cantor M.N."/>
            <person name="Hua S.X."/>
        </authorList>
    </citation>
    <scope>NUCLEOTIDE SEQUENCE [LARGE SCALE GENOMIC DNA]</scope>
    <source>
        <strain evidence="2 3">Marx 270</strain>
    </source>
</reference>
<evidence type="ECO:0000313" key="2">
    <source>
        <dbReference type="EMBL" id="KIO02214.1"/>
    </source>
</evidence>
<dbReference type="Gene3D" id="3.40.50.1010">
    <property type="entry name" value="5'-nuclease"/>
    <property type="match status" value="1"/>
</dbReference>
<proteinExistence type="predicted"/>
<reference evidence="3" key="2">
    <citation type="submission" date="2015-01" db="EMBL/GenBank/DDBJ databases">
        <title>Evolutionary Origins and Diversification of the Mycorrhizal Mutualists.</title>
        <authorList>
            <consortium name="DOE Joint Genome Institute"/>
            <consortium name="Mycorrhizal Genomics Consortium"/>
            <person name="Kohler A."/>
            <person name="Kuo A."/>
            <person name="Nagy L.G."/>
            <person name="Floudas D."/>
            <person name="Copeland A."/>
            <person name="Barry K.W."/>
            <person name="Cichocki N."/>
            <person name="Veneault-Fourrey C."/>
            <person name="LaButti K."/>
            <person name="Lindquist E.A."/>
            <person name="Lipzen A."/>
            <person name="Lundell T."/>
            <person name="Morin E."/>
            <person name="Murat C."/>
            <person name="Riley R."/>
            <person name="Ohm R."/>
            <person name="Sun H."/>
            <person name="Tunlid A."/>
            <person name="Henrissat B."/>
            <person name="Grigoriev I.V."/>
            <person name="Hibbett D.S."/>
            <person name="Martin F."/>
        </authorList>
    </citation>
    <scope>NUCLEOTIDE SEQUENCE [LARGE SCALE GENOMIC DNA]</scope>
    <source>
        <strain evidence="3">Marx 270</strain>
    </source>
</reference>